<evidence type="ECO:0000313" key="1">
    <source>
        <dbReference type="EMBL" id="ADI23215.1"/>
    </source>
</evidence>
<name>E7C6Z1_9BACT</name>
<accession>E7C6Z1</accession>
<dbReference type="Gene3D" id="3.10.450.50">
    <property type="match status" value="1"/>
</dbReference>
<dbReference type="AlphaFoldDB" id="E7C6Z1"/>
<dbReference type="GO" id="GO:0030638">
    <property type="term" value="P:polyketide metabolic process"/>
    <property type="evidence" value="ECO:0007669"/>
    <property type="project" value="InterPro"/>
</dbReference>
<dbReference type="InterPro" id="IPR009959">
    <property type="entry name" value="Cyclase_SnoaL-like"/>
</dbReference>
<dbReference type="PANTHER" id="PTHR38436">
    <property type="entry name" value="POLYKETIDE CYCLASE SNOAL-LIKE DOMAIN"/>
    <property type="match status" value="1"/>
</dbReference>
<sequence length="138" mass="15165">MSDANKAVVRRWFDEGLNEKRLEVINELFAGGYVWHGPGEVIINGQAGLREMVQSYLTAFPDLRLTVEHQVAEGEYVVTKVTGRGTHNGPFGEIAPTGKAVAVTSIQISRLEAGKIVEDWQQFDELGMMRQIGAVPPA</sequence>
<proteinExistence type="predicted"/>
<dbReference type="InterPro" id="IPR032710">
    <property type="entry name" value="NTF2-like_dom_sf"/>
</dbReference>
<dbReference type="PANTHER" id="PTHR38436:SF1">
    <property type="entry name" value="ESTER CYCLASE"/>
    <property type="match status" value="1"/>
</dbReference>
<protein>
    <submittedName>
        <fullName evidence="1">Predicted ester cyclase</fullName>
    </submittedName>
</protein>
<reference evidence="1" key="1">
    <citation type="submission" date="2010-01" db="EMBL/GenBank/DDBJ databases">
        <title>Genome fragments of uncultured bacteria from the North Pacific subtropical Gyre.</title>
        <authorList>
            <person name="Pham V.D."/>
            <person name="Delong E.F."/>
        </authorList>
    </citation>
    <scope>NUCLEOTIDE SEQUENCE</scope>
</reference>
<dbReference type="EMBL" id="GU568008">
    <property type="protein sequence ID" value="ADI23215.1"/>
    <property type="molecule type" value="Genomic_DNA"/>
</dbReference>
<dbReference type="SUPFAM" id="SSF54427">
    <property type="entry name" value="NTF2-like"/>
    <property type="match status" value="1"/>
</dbReference>
<dbReference type="Pfam" id="PF07366">
    <property type="entry name" value="SnoaL"/>
    <property type="match status" value="1"/>
</dbReference>
<organism evidence="1">
    <name type="scientific">uncultured Gemmatimonadales bacterium HF0770_11C06</name>
    <dbReference type="NCBI Taxonomy" id="723616"/>
    <lineage>
        <taxon>Bacteria</taxon>
        <taxon>Pseudomonadati</taxon>
        <taxon>Gemmatimonadota</taxon>
        <taxon>Gemmatimonadia</taxon>
        <taxon>Gemmatimonadales</taxon>
        <taxon>environmental samples</taxon>
    </lineage>
</organism>